<gene>
    <name evidence="4" type="primary">LOC113851596</name>
</gene>
<dbReference type="KEGG" id="aprc:113851596"/>
<feature type="compositionally biased region" description="Basic and acidic residues" evidence="1">
    <location>
        <begin position="174"/>
        <end position="186"/>
    </location>
</feature>
<dbReference type="Proteomes" id="UP000694853">
    <property type="component" value="Unplaced"/>
</dbReference>
<dbReference type="AlphaFoldDB" id="A0A8B8K3I0"/>
<evidence type="ECO:0000313" key="3">
    <source>
        <dbReference type="Proteomes" id="UP000694853"/>
    </source>
</evidence>
<feature type="region of interest" description="Disordered" evidence="1">
    <location>
        <begin position="165"/>
        <end position="225"/>
    </location>
</feature>
<reference evidence="4" key="2">
    <citation type="submission" date="2025-08" db="UniProtKB">
        <authorList>
            <consortium name="RefSeq"/>
        </authorList>
    </citation>
    <scope>IDENTIFICATION</scope>
    <source>
        <tissue evidence="4">Young leaves</tissue>
    </source>
</reference>
<evidence type="ECO:0000256" key="1">
    <source>
        <dbReference type="SAM" id="MobiDB-lite"/>
    </source>
</evidence>
<feature type="compositionally biased region" description="Basic and acidic residues" evidence="1">
    <location>
        <begin position="32"/>
        <end position="43"/>
    </location>
</feature>
<sequence length="402" mass="44933">MAKLEKPKHGCFSSFLRVFLCAGNATSPPVHPSDHVTESDEKKQKVHHSNKETLVGDDGATPGVVARLMGLDSLPKSKWVVNGTTPDCVPRSRSVNFVDYMLEFDLGHAEHRRVKTSASFREVPGLVQRPKKCDNFVLYMDGKVCEDQEDGPELKKLEMGLGDLRLRKRHRSRNKEIVSAKKERNQGKNKKISKLKNEPRRVPSSKHSSKGLNLGESSRSSKSCSYRCSGATSSSRLKVNSLQNKQKKGFVEPKMRKNVRTQQPLLTIESEYGLENHSPVSVLDSNVYAFLCGTDSLDGTSPIASKSKWESSSLLSLSDGVEERASTNNGYACTDANKEAEYYSELMLKLSTLTKQDIGELDCTLKRICGSESFEEICLVFEHKIFDLLLYEVVNEVLQVYC</sequence>
<protein>
    <submittedName>
        <fullName evidence="4">Uncharacterized protein LOC113851596</fullName>
    </submittedName>
</protein>
<dbReference type="GeneID" id="113851596"/>
<accession>A0A8B8K3I0</accession>
<feature type="domain" description="DUF3741" evidence="2">
    <location>
        <begin position="61"/>
        <end position="78"/>
    </location>
</feature>
<reference evidence="3" key="1">
    <citation type="journal article" date="2019" name="Toxins">
        <title>Detection of Abrin-Like and Prepropulchellin-Like Toxin Genes and Transcripts Using Whole Genome Sequencing and Full-Length Transcript Sequencing of Abrus precatorius.</title>
        <authorList>
            <person name="Hovde B.T."/>
            <person name="Daligault H.E."/>
            <person name="Hanschen E.R."/>
            <person name="Kunde Y.A."/>
            <person name="Johnson M.B."/>
            <person name="Starkenburg S.R."/>
            <person name="Johnson S.L."/>
        </authorList>
    </citation>
    <scope>NUCLEOTIDE SEQUENCE [LARGE SCALE GENOMIC DNA]</scope>
</reference>
<dbReference type="OrthoDB" id="1670627at2759"/>
<dbReference type="PANTHER" id="PTHR35499">
    <property type="entry name" value="OS05G0128300 PROTEIN"/>
    <property type="match status" value="1"/>
</dbReference>
<dbReference type="Pfam" id="PF14383">
    <property type="entry name" value="VARLMGL"/>
    <property type="match status" value="1"/>
</dbReference>
<organism evidence="3 4">
    <name type="scientific">Abrus precatorius</name>
    <name type="common">Indian licorice</name>
    <name type="synonym">Glycine abrus</name>
    <dbReference type="NCBI Taxonomy" id="3816"/>
    <lineage>
        <taxon>Eukaryota</taxon>
        <taxon>Viridiplantae</taxon>
        <taxon>Streptophyta</taxon>
        <taxon>Embryophyta</taxon>
        <taxon>Tracheophyta</taxon>
        <taxon>Spermatophyta</taxon>
        <taxon>Magnoliopsida</taxon>
        <taxon>eudicotyledons</taxon>
        <taxon>Gunneridae</taxon>
        <taxon>Pentapetalae</taxon>
        <taxon>rosids</taxon>
        <taxon>fabids</taxon>
        <taxon>Fabales</taxon>
        <taxon>Fabaceae</taxon>
        <taxon>Papilionoideae</taxon>
        <taxon>50 kb inversion clade</taxon>
        <taxon>NPAAA clade</taxon>
        <taxon>indigoferoid/millettioid clade</taxon>
        <taxon>Abreae</taxon>
        <taxon>Abrus</taxon>
    </lineage>
</organism>
<proteinExistence type="predicted"/>
<dbReference type="PANTHER" id="PTHR35499:SF4">
    <property type="entry name" value="ALC-INTERACTING PROTEIN 1"/>
    <property type="match status" value="1"/>
</dbReference>
<keyword evidence="3" id="KW-1185">Reference proteome</keyword>
<dbReference type="RefSeq" id="XP_027337914.1">
    <property type="nucleotide sequence ID" value="XM_027482113.1"/>
</dbReference>
<evidence type="ECO:0000259" key="2">
    <source>
        <dbReference type="Pfam" id="PF14383"/>
    </source>
</evidence>
<dbReference type="InterPro" id="IPR032795">
    <property type="entry name" value="DUF3741-assoc"/>
</dbReference>
<name>A0A8B8K3I0_ABRPR</name>
<feature type="region of interest" description="Disordered" evidence="1">
    <location>
        <begin position="28"/>
        <end position="59"/>
    </location>
</feature>
<evidence type="ECO:0000313" key="4">
    <source>
        <dbReference type="RefSeq" id="XP_027337914.1"/>
    </source>
</evidence>